<proteinExistence type="predicted"/>
<dbReference type="AlphaFoldDB" id="A0A7I7P3Q0"/>
<dbReference type="Proteomes" id="UP000466632">
    <property type="component" value="Chromosome"/>
</dbReference>
<sequence length="159" mass="17671">MTDFSRISASWLEWSHRARMLNPNVSLECDDCEIAFTSGDFSIHLRHDADWWTVDTIDDRGQRRNDTAKLSSLELAEKYLMWIWSSLARGVIGAPPLGPQLYSAGFSPDVTVTPIKAGIAELLSPSGKAILMEPYATIFSHLMSKSVDEIGRMIRAGIA</sequence>
<dbReference type="RefSeq" id="WP_163683025.1">
    <property type="nucleotide sequence ID" value="NZ_AP022582.1"/>
</dbReference>
<name>A0A7I7P3Q0_9MYCO</name>
<reference evidence="1 2" key="1">
    <citation type="journal article" date="2019" name="Emerg. Microbes Infect.">
        <title>Comprehensive subspecies identification of 175 nontuberculous mycobacteria species based on 7547 genomic profiles.</title>
        <authorList>
            <person name="Matsumoto Y."/>
            <person name="Kinjo T."/>
            <person name="Motooka D."/>
            <person name="Nabeya D."/>
            <person name="Jung N."/>
            <person name="Uechi K."/>
            <person name="Horii T."/>
            <person name="Iida T."/>
            <person name="Fujita J."/>
            <person name="Nakamura S."/>
        </authorList>
    </citation>
    <scope>NUCLEOTIDE SEQUENCE [LARGE SCALE GENOMIC DNA]</scope>
    <source>
        <strain evidence="1 2">JCM 16018</strain>
    </source>
</reference>
<protein>
    <submittedName>
        <fullName evidence="1">Uncharacterized protein</fullName>
    </submittedName>
</protein>
<dbReference type="KEGG" id="mseo:MSEO_39850"/>
<evidence type="ECO:0000313" key="2">
    <source>
        <dbReference type="Proteomes" id="UP000466632"/>
    </source>
</evidence>
<gene>
    <name evidence="1" type="ORF">MSEO_39850</name>
</gene>
<organism evidence="1 2">
    <name type="scientific">Mycobacterium seoulense</name>
    <dbReference type="NCBI Taxonomy" id="386911"/>
    <lineage>
        <taxon>Bacteria</taxon>
        <taxon>Bacillati</taxon>
        <taxon>Actinomycetota</taxon>
        <taxon>Actinomycetes</taxon>
        <taxon>Mycobacteriales</taxon>
        <taxon>Mycobacteriaceae</taxon>
        <taxon>Mycobacterium</taxon>
    </lineage>
</organism>
<evidence type="ECO:0000313" key="1">
    <source>
        <dbReference type="EMBL" id="BBY03486.1"/>
    </source>
</evidence>
<dbReference type="EMBL" id="AP022582">
    <property type="protein sequence ID" value="BBY03486.1"/>
    <property type="molecule type" value="Genomic_DNA"/>
</dbReference>
<accession>A0A7I7P3Q0</accession>
<keyword evidence="2" id="KW-1185">Reference proteome</keyword>